<evidence type="ECO:0000256" key="2">
    <source>
        <dbReference type="PIRSR" id="PIRSR639069-2"/>
    </source>
</evidence>
<proteinExistence type="predicted"/>
<reference evidence="4 5" key="1">
    <citation type="journal article" date="2016" name="Front. Microbiol.">
        <title>Comparative Genomics Analysis of Streptomyces Species Reveals Their Adaptation to the Marine Environment and Their Diversity at the Genomic Level.</title>
        <authorList>
            <person name="Tian X."/>
            <person name="Zhang Z."/>
            <person name="Yang T."/>
            <person name="Chen M."/>
            <person name="Li J."/>
            <person name="Chen F."/>
            <person name="Yang J."/>
            <person name="Li W."/>
            <person name="Zhang B."/>
            <person name="Zhang Z."/>
            <person name="Wu J."/>
            <person name="Zhang C."/>
            <person name="Long L."/>
            <person name="Xiao J."/>
        </authorList>
    </citation>
    <scope>NUCLEOTIDE SEQUENCE [LARGE SCALE GENOMIC DNA]</scope>
    <source>
        <strain evidence="4 5">SCSIO 10390</strain>
    </source>
</reference>
<name>A0A1E7JT16_9ACTN</name>
<sequence length="335" mass="36036">MPLTDMPLEQLRAYRPETEAPEDFEDFWATTLGTAREAARSAPPAEFPRVTDSPLRTVDVHDVRFPGWDGQPVAAWLLLPRGADEPLPAVVNYIGYSGGRGLHTEHLLWSAAGYAHLVVDSRGQGHTTPDPDPVPGPQYVGGFMTRGIKGPEHHYYRRLITDAVRAVDAVRTHPAVDPARVTVTGHSQGGALALAVAALAGSEVAAALVDVPFLCHIRRGAELAAAGPYSEIAHYLGVHTRDDPESVFSTLDYFDGLHFARRAAAVPALFSVALMDPVCPPSTGFAAYNHYAHPDKDVVVWQFGDHGGGRGSQTPRQLRWLTARGLGPDGAEPDA</sequence>
<dbReference type="EMBL" id="LJGT01000037">
    <property type="protein sequence ID" value="OEU92043.1"/>
    <property type="molecule type" value="Genomic_DNA"/>
</dbReference>
<dbReference type="STRING" id="933944.AN215_06300"/>
<dbReference type="SUPFAM" id="SSF53474">
    <property type="entry name" value="alpha/beta-Hydrolases"/>
    <property type="match status" value="1"/>
</dbReference>
<dbReference type="Pfam" id="PF05448">
    <property type="entry name" value="AXE1"/>
    <property type="match status" value="1"/>
</dbReference>
<dbReference type="InterPro" id="IPR029058">
    <property type="entry name" value="AB_hydrolase_fold"/>
</dbReference>
<dbReference type="PANTHER" id="PTHR40111">
    <property type="entry name" value="CEPHALOSPORIN-C DEACETYLASE"/>
    <property type="match status" value="1"/>
</dbReference>
<feature type="active site" description="Nucleophile" evidence="1">
    <location>
        <position position="187"/>
    </location>
</feature>
<dbReference type="InterPro" id="IPR008391">
    <property type="entry name" value="AXE1_dom"/>
</dbReference>
<gene>
    <name evidence="4" type="ORF">AN215_06300</name>
</gene>
<protein>
    <submittedName>
        <fullName evidence="4">Acetyl xylan esterase</fullName>
    </submittedName>
</protein>
<evidence type="ECO:0000259" key="3">
    <source>
        <dbReference type="Pfam" id="PF05448"/>
    </source>
</evidence>
<dbReference type="GO" id="GO:0005976">
    <property type="term" value="P:polysaccharide metabolic process"/>
    <property type="evidence" value="ECO:0007669"/>
    <property type="project" value="TreeGrafter"/>
</dbReference>
<accession>A0A1E7JT16</accession>
<organism evidence="4 5">
    <name type="scientific">Streptomyces abyssalis</name>
    <dbReference type="NCBI Taxonomy" id="933944"/>
    <lineage>
        <taxon>Bacteria</taxon>
        <taxon>Bacillati</taxon>
        <taxon>Actinomycetota</taxon>
        <taxon>Actinomycetes</taxon>
        <taxon>Kitasatosporales</taxon>
        <taxon>Streptomycetaceae</taxon>
        <taxon>Streptomyces</taxon>
    </lineage>
</organism>
<feature type="binding site" evidence="2">
    <location>
        <position position="96"/>
    </location>
    <ligand>
        <name>substrate</name>
    </ligand>
</feature>
<feature type="domain" description="Acetyl xylan esterase" evidence="3">
    <location>
        <begin position="1"/>
        <end position="322"/>
    </location>
</feature>
<dbReference type="Gene3D" id="3.40.50.1820">
    <property type="entry name" value="alpha/beta hydrolase"/>
    <property type="match status" value="1"/>
</dbReference>
<keyword evidence="5" id="KW-1185">Reference proteome</keyword>
<evidence type="ECO:0000313" key="4">
    <source>
        <dbReference type="EMBL" id="OEU92043.1"/>
    </source>
</evidence>
<dbReference type="OrthoDB" id="9770528at2"/>
<evidence type="ECO:0000256" key="1">
    <source>
        <dbReference type="PIRSR" id="PIRSR639069-1"/>
    </source>
</evidence>
<dbReference type="AlphaFoldDB" id="A0A1E7JT16"/>
<evidence type="ECO:0000313" key="5">
    <source>
        <dbReference type="Proteomes" id="UP000176087"/>
    </source>
</evidence>
<dbReference type="InterPro" id="IPR039069">
    <property type="entry name" value="CE7"/>
</dbReference>
<feature type="active site" description="Charge relay system" evidence="1">
    <location>
        <position position="276"/>
    </location>
</feature>
<comment type="caution">
    <text evidence="4">The sequence shown here is derived from an EMBL/GenBank/DDBJ whole genome shotgun (WGS) entry which is preliminary data.</text>
</comment>
<dbReference type="PATRIC" id="fig|933944.5.peg.5203"/>
<dbReference type="RefSeq" id="WP_070009776.1">
    <property type="nucleotide sequence ID" value="NZ_LJGS01000037.1"/>
</dbReference>
<dbReference type="PANTHER" id="PTHR40111:SF1">
    <property type="entry name" value="CEPHALOSPORIN-C DEACETYLASE"/>
    <property type="match status" value="1"/>
</dbReference>
<feature type="active site" description="Charge relay system" evidence="1">
    <location>
        <position position="306"/>
    </location>
</feature>
<dbReference type="GO" id="GO:0052689">
    <property type="term" value="F:carboxylic ester hydrolase activity"/>
    <property type="evidence" value="ECO:0007669"/>
    <property type="project" value="TreeGrafter"/>
</dbReference>
<dbReference type="Proteomes" id="UP000176087">
    <property type="component" value="Unassembled WGS sequence"/>
</dbReference>